<gene>
    <name evidence="1" type="ORF">F4821DRAFT_7800</name>
</gene>
<name>A0ACC0DMC5_9PEZI</name>
<sequence>MALSVKHLNADASFLLSFEPIISEFAQGTVTPKPFTILLDPWITGPSKVFHSKISIATHKHPACISSLSELPSPPDLVIISQHKSDHCNEATLRQLPASGSKTLILAEPTAARLIRSWKYFDQDKIRTIERWEDPRPTGKESVLRIPVPPAAPGGQAGEVTVAFIPQLKRDLVGLHAAIGITYRPPPTHNLKVATPAITLPLSPPATPSSQRTQASNATSTNTLAVPDAFLLPPTPPVSPHSLRSVQSASTLLPSPLRPNMNGHFPRSVSQSHVRPTTSNGTTRPISVLFSPHGISYEHLVPYVTSHLVSEAALPLTALLHCMDSITNPWWLGGNICAGVPAGAEIATKLGARVWISAHDGEKEVRGLATGMLKTKRWKREEVEEALGPRAEMPKPNEEKLGHARNTSTGSGSGGVTTEVLRLGSGGEVIANGNGLLWYSLENKDEDQWAIGGTKPAPKIKVKDLDKAKPADSHIEKAPGGLKTRKSARGGLSVRFRSTLVT</sequence>
<dbReference type="EMBL" id="MU394280">
    <property type="protein sequence ID" value="KAI6093939.1"/>
    <property type="molecule type" value="Genomic_DNA"/>
</dbReference>
<protein>
    <submittedName>
        <fullName evidence="1">Uncharacterized protein</fullName>
    </submittedName>
</protein>
<accession>A0ACC0DMC5</accession>
<organism evidence="1 2">
    <name type="scientific">Hypoxylon rubiginosum</name>
    <dbReference type="NCBI Taxonomy" id="110542"/>
    <lineage>
        <taxon>Eukaryota</taxon>
        <taxon>Fungi</taxon>
        <taxon>Dikarya</taxon>
        <taxon>Ascomycota</taxon>
        <taxon>Pezizomycotina</taxon>
        <taxon>Sordariomycetes</taxon>
        <taxon>Xylariomycetidae</taxon>
        <taxon>Xylariales</taxon>
        <taxon>Hypoxylaceae</taxon>
        <taxon>Hypoxylon</taxon>
    </lineage>
</organism>
<reference evidence="1 2" key="1">
    <citation type="journal article" date="2022" name="New Phytol.">
        <title>Ecological generalism drives hyperdiversity of secondary metabolite gene clusters in xylarialean endophytes.</title>
        <authorList>
            <person name="Franco M.E.E."/>
            <person name="Wisecaver J.H."/>
            <person name="Arnold A.E."/>
            <person name="Ju Y.M."/>
            <person name="Slot J.C."/>
            <person name="Ahrendt S."/>
            <person name="Moore L.P."/>
            <person name="Eastman K.E."/>
            <person name="Scott K."/>
            <person name="Konkel Z."/>
            <person name="Mondo S.J."/>
            <person name="Kuo A."/>
            <person name="Hayes R.D."/>
            <person name="Haridas S."/>
            <person name="Andreopoulos B."/>
            <person name="Riley R."/>
            <person name="LaButti K."/>
            <person name="Pangilinan J."/>
            <person name="Lipzen A."/>
            <person name="Amirebrahimi M."/>
            <person name="Yan J."/>
            <person name="Adam C."/>
            <person name="Keymanesh K."/>
            <person name="Ng V."/>
            <person name="Louie K."/>
            <person name="Northen T."/>
            <person name="Drula E."/>
            <person name="Henrissat B."/>
            <person name="Hsieh H.M."/>
            <person name="Youens-Clark K."/>
            <person name="Lutzoni F."/>
            <person name="Miadlikowska J."/>
            <person name="Eastwood D.C."/>
            <person name="Hamelin R.C."/>
            <person name="Grigoriev I.V."/>
            <person name="U'Ren J.M."/>
        </authorList>
    </citation>
    <scope>NUCLEOTIDE SEQUENCE [LARGE SCALE GENOMIC DNA]</scope>
    <source>
        <strain evidence="1 2">ER1909</strain>
    </source>
</reference>
<dbReference type="Proteomes" id="UP001497680">
    <property type="component" value="Unassembled WGS sequence"/>
</dbReference>
<evidence type="ECO:0000313" key="2">
    <source>
        <dbReference type="Proteomes" id="UP001497680"/>
    </source>
</evidence>
<evidence type="ECO:0000313" key="1">
    <source>
        <dbReference type="EMBL" id="KAI6093939.1"/>
    </source>
</evidence>
<keyword evidence="2" id="KW-1185">Reference proteome</keyword>
<comment type="caution">
    <text evidence="1">The sequence shown here is derived from an EMBL/GenBank/DDBJ whole genome shotgun (WGS) entry which is preliminary data.</text>
</comment>
<proteinExistence type="predicted"/>